<proteinExistence type="predicted"/>
<dbReference type="EMBL" id="UFVD01000001">
    <property type="protein sequence ID" value="SUX11448.1"/>
    <property type="molecule type" value="Genomic_DNA"/>
</dbReference>
<reference evidence="2 3" key="1">
    <citation type="submission" date="2018-06" db="EMBL/GenBank/DDBJ databases">
        <authorList>
            <consortium name="Pathogen Informatics"/>
            <person name="Doyle S."/>
        </authorList>
    </citation>
    <scope>NUCLEOTIDE SEQUENCE [LARGE SCALE GENOMIC DNA]</scope>
    <source>
        <strain evidence="2 3">NCTC12475</strain>
    </source>
</reference>
<feature type="transmembrane region" description="Helical" evidence="1">
    <location>
        <begin position="84"/>
        <end position="106"/>
    </location>
</feature>
<feature type="transmembrane region" description="Helical" evidence="1">
    <location>
        <begin position="39"/>
        <end position="55"/>
    </location>
</feature>
<sequence>MMNKNSEFKKLFYIYFILDFTLIVCSIFVGLNFFLNSQISFLCSLIILSLNIYVYKKRVFKDSLYGDDLNLNQEKPKKIVFQKITTFLSPFKIFGYILLIAGFFFLRNSGRLEIIPFLLGILLMPVGIIIFAFRLKLYDNLADNTH</sequence>
<organism evidence="2 3">
    <name type="scientific">Campylobacter sputorum subsp. sputorum</name>
    <dbReference type="NCBI Taxonomy" id="32024"/>
    <lineage>
        <taxon>Bacteria</taxon>
        <taxon>Pseudomonadati</taxon>
        <taxon>Campylobacterota</taxon>
        <taxon>Epsilonproteobacteria</taxon>
        <taxon>Campylobacterales</taxon>
        <taxon>Campylobacteraceae</taxon>
        <taxon>Campylobacter</taxon>
    </lineage>
</organism>
<name>A0A381DLD5_9BACT</name>
<keyword evidence="1" id="KW-1133">Transmembrane helix</keyword>
<evidence type="ECO:0000256" key="1">
    <source>
        <dbReference type="SAM" id="Phobius"/>
    </source>
</evidence>
<evidence type="ECO:0000313" key="2">
    <source>
        <dbReference type="EMBL" id="SUX11448.1"/>
    </source>
</evidence>
<keyword evidence="1" id="KW-0812">Transmembrane</keyword>
<gene>
    <name evidence="2" type="ORF">NCTC12475_01674</name>
</gene>
<dbReference type="STRING" id="32024.GCA_000788295_00791"/>
<dbReference type="AlphaFoldDB" id="A0A381DLD5"/>
<accession>A0A381DLD5</accession>
<protein>
    <submittedName>
        <fullName evidence="2">Integral membrane protein</fullName>
    </submittedName>
</protein>
<evidence type="ECO:0000313" key="3">
    <source>
        <dbReference type="Proteomes" id="UP000254920"/>
    </source>
</evidence>
<keyword evidence="3" id="KW-1185">Reference proteome</keyword>
<keyword evidence="1" id="KW-0472">Membrane</keyword>
<feature type="transmembrane region" description="Helical" evidence="1">
    <location>
        <begin position="112"/>
        <end position="133"/>
    </location>
</feature>
<feature type="transmembrane region" description="Helical" evidence="1">
    <location>
        <begin position="12"/>
        <end position="33"/>
    </location>
</feature>
<dbReference type="Proteomes" id="UP000254920">
    <property type="component" value="Unassembled WGS sequence"/>
</dbReference>